<evidence type="ECO:0000256" key="5">
    <source>
        <dbReference type="ARBA" id="ARBA00022776"/>
    </source>
</evidence>
<keyword evidence="5" id="KW-0498">Mitosis</keyword>
<keyword evidence="6" id="KW-0995">Kinetochore</keyword>
<keyword evidence="7" id="KW-0539">Nucleus</keyword>
<evidence type="ECO:0000256" key="9">
    <source>
        <dbReference type="ARBA" id="ARBA00023328"/>
    </source>
</evidence>
<dbReference type="GO" id="GO:0007059">
    <property type="term" value="P:chromosome segregation"/>
    <property type="evidence" value="ECO:0007669"/>
    <property type="project" value="TreeGrafter"/>
</dbReference>
<dbReference type="GO" id="GO:0051301">
    <property type="term" value="P:cell division"/>
    <property type="evidence" value="ECO:0007669"/>
    <property type="project" value="UniProtKB-KW"/>
</dbReference>
<reference evidence="12" key="1">
    <citation type="submission" date="2021-01" db="EMBL/GenBank/DDBJ databases">
        <authorList>
            <person name="Corre E."/>
            <person name="Pelletier E."/>
            <person name="Niang G."/>
            <person name="Scheremetjew M."/>
            <person name="Finn R."/>
            <person name="Kale V."/>
            <person name="Holt S."/>
            <person name="Cochrane G."/>
            <person name="Meng A."/>
            <person name="Brown T."/>
            <person name="Cohen L."/>
        </authorList>
    </citation>
    <scope>NUCLEOTIDE SEQUENCE</scope>
    <source>
        <strain evidence="12">Clade-D-RCC2572</strain>
    </source>
</reference>
<dbReference type="PANTHER" id="PTHR15459:SF3">
    <property type="entry name" value="POLYAMINE-MODULATED FACTOR 1"/>
    <property type="match status" value="1"/>
</dbReference>
<dbReference type="AlphaFoldDB" id="A0A6T5STC1"/>
<sequence length="201" mass="21901">MSTDHGMDVDDAAPQPATGGPRFVELKRSFVNALKACVEPPTAQEFIRAFPGLNPAHHEPLFDLYAKLLRNVYDNAEEEFDAICVEEAVEARLNAIDALCAERGVTDLDIAANASRVVYSGRSPDEVARNTRAEAKRKEAEVLREEAAALERTAQEMIEELEAKREAVRAAANSLKSTPGVDAVHEASLQWASRASQKASV</sequence>
<dbReference type="Pfam" id="PF03980">
    <property type="entry name" value="Nnf1"/>
    <property type="match status" value="1"/>
</dbReference>
<comment type="subcellular location">
    <subcellularLocation>
        <location evidence="2">Chromosome</location>
        <location evidence="2">Centromere</location>
        <location evidence="2">Kinetochore</location>
    </subcellularLocation>
    <subcellularLocation>
        <location evidence="1">Nucleus</location>
    </subcellularLocation>
</comment>
<protein>
    <submittedName>
        <fullName evidence="12">Uncharacterized protein</fullName>
    </submittedName>
</protein>
<evidence type="ECO:0000256" key="7">
    <source>
        <dbReference type="ARBA" id="ARBA00023242"/>
    </source>
</evidence>
<evidence type="ECO:0000256" key="2">
    <source>
        <dbReference type="ARBA" id="ARBA00004629"/>
    </source>
</evidence>
<evidence type="ECO:0000256" key="6">
    <source>
        <dbReference type="ARBA" id="ARBA00022838"/>
    </source>
</evidence>
<evidence type="ECO:0000256" key="11">
    <source>
        <dbReference type="SAM" id="MobiDB-lite"/>
    </source>
</evidence>
<organism evidence="12">
    <name type="scientific">Ostreococcus mediterraneus</name>
    <dbReference type="NCBI Taxonomy" id="1486918"/>
    <lineage>
        <taxon>Eukaryota</taxon>
        <taxon>Viridiplantae</taxon>
        <taxon>Chlorophyta</taxon>
        <taxon>Mamiellophyceae</taxon>
        <taxon>Mamiellales</taxon>
        <taxon>Bathycoccaceae</taxon>
        <taxon>Ostreococcus</taxon>
    </lineage>
</organism>
<dbReference type="EMBL" id="HBEW01002478">
    <property type="protein sequence ID" value="CAD8579011.1"/>
    <property type="molecule type" value="Transcribed_RNA"/>
</dbReference>
<evidence type="ECO:0000256" key="10">
    <source>
        <dbReference type="SAM" id="Coils"/>
    </source>
</evidence>
<keyword evidence="10" id="KW-0175">Coiled coil</keyword>
<accession>A0A6T5STC1</accession>
<evidence type="ECO:0000256" key="3">
    <source>
        <dbReference type="ARBA" id="ARBA00022454"/>
    </source>
</evidence>
<evidence type="ECO:0000256" key="8">
    <source>
        <dbReference type="ARBA" id="ARBA00023306"/>
    </source>
</evidence>
<dbReference type="InterPro" id="IPR007128">
    <property type="entry name" value="PMF1/Nnf1"/>
</dbReference>
<proteinExistence type="predicted"/>
<keyword evidence="8" id="KW-0131">Cell cycle</keyword>
<dbReference type="GO" id="GO:0000444">
    <property type="term" value="C:MIS12/MIND type complex"/>
    <property type="evidence" value="ECO:0007669"/>
    <property type="project" value="InterPro"/>
</dbReference>
<dbReference type="GO" id="GO:0005634">
    <property type="term" value="C:nucleus"/>
    <property type="evidence" value="ECO:0007669"/>
    <property type="project" value="UniProtKB-SubCell"/>
</dbReference>
<keyword evidence="3" id="KW-0158">Chromosome</keyword>
<feature type="region of interest" description="Disordered" evidence="11">
    <location>
        <begin position="1"/>
        <end position="20"/>
    </location>
</feature>
<feature type="coiled-coil region" evidence="10">
    <location>
        <begin position="128"/>
        <end position="178"/>
    </location>
</feature>
<evidence type="ECO:0000256" key="4">
    <source>
        <dbReference type="ARBA" id="ARBA00022618"/>
    </source>
</evidence>
<dbReference type="PANTHER" id="PTHR15459">
    <property type="entry name" value="POLYAMINE-MODULATED FACTOR 1"/>
    <property type="match status" value="1"/>
</dbReference>
<keyword evidence="9" id="KW-0137">Centromere</keyword>
<evidence type="ECO:0000313" key="12">
    <source>
        <dbReference type="EMBL" id="CAD8579011.1"/>
    </source>
</evidence>
<gene>
    <name evidence="12" type="ORF">OMED0929_LOCUS2043</name>
</gene>
<evidence type="ECO:0000256" key="1">
    <source>
        <dbReference type="ARBA" id="ARBA00004123"/>
    </source>
</evidence>
<name>A0A6T5STC1_9CHLO</name>
<keyword evidence="4" id="KW-0132">Cell division</keyword>